<dbReference type="PANTHER" id="PTHR40115">
    <property type="entry name" value="INNER MEMBRANE PROTEIN WITH PEPSY TM HELIX"/>
    <property type="match status" value="1"/>
</dbReference>
<protein>
    <submittedName>
        <fullName evidence="2">Membrane protein</fullName>
    </submittedName>
</protein>
<sequence>MSAKTAPTGKPRIPKKNLLLKQLHTWHWMSSAVAMIGLLLFAITGITLNHASEIEGKPVVTPASAVMPASLRRLLAPAGGADTKKTLPPEVADWLASTLGENAAGTAEWSASEVYLPLPRPGGDGWIAIDRTSGAVTSETTSRGWISYLNDLHKGRNTGTAWKWFIDIFAVACVVFAATGFFLLQLHSGRRPSTWPLVFAGLAIPVIIAVIFIH</sequence>
<proteinExistence type="predicted"/>
<dbReference type="PANTHER" id="PTHR40115:SF1">
    <property type="entry name" value="INNER MEMBRANE PROTEIN WITH PEPSY TM HELIX"/>
    <property type="match status" value="1"/>
</dbReference>
<feature type="transmembrane region" description="Helical" evidence="1">
    <location>
        <begin position="164"/>
        <end position="183"/>
    </location>
</feature>
<evidence type="ECO:0000313" key="3">
    <source>
        <dbReference type="Proteomes" id="UP000635071"/>
    </source>
</evidence>
<dbReference type="InterPro" id="IPR032307">
    <property type="entry name" value="PepSY_TM-like_2"/>
</dbReference>
<keyword evidence="3" id="KW-1185">Reference proteome</keyword>
<organism evidence="2 3">
    <name type="scientific">Sandarakinorhabdus glacialis</name>
    <dbReference type="NCBI Taxonomy" id="1614636"/>
    <lineage>
        <taxon>Bacteria</taxon>
        <taxon>Pseudomonadati</taxon>
        <taxon>Pseudomonadota</taxon>
        <taxon>Alphaproteobacteria</taxon>
        <taxon>Sphingomonadales</taxon>
        <taxon>Sphingosinicellaceae</taxon>
        <taxon>Sandarakinorhabdus</taxon>
    </lineage>
</organism>
<reference evidence="2" key="2">
    <citation type="submission" date="2020-09" db="EMBL/GenBank/DDBJ databases">
        <authorList>
            <person name="Sun Q."/>
            <person name="Zhou Y."/>
        </authorList>
    </citation>
    <scope>NUCLEOTIDE SEQUENCE</scope>
    <source>
        <strain evidence="2">CGMCC 1.15519</strain>
    </source>
</reference>
<evidence type="ECO:0000313" key="2">
    <source>
        <dbReference type="EMBL" id="GGE02789.1"/>
    </source>
</evidence>
<evidence type="ECO:0000256" key="1">
    <source>
        <dbReference type="SAM" id="Phobius"/>
    </source>
</evidence>
<dbReference type="RefSeq" id="WP_188761505.1">
    <property type="nucleotide sequence ID" value="NZ_BMJM01000002.1"/>
</dbReference>
<name>A0A916ZL67_9SPHN</name>
<accession>A0A916ZL67</accession>
<dbReference type="Pfam" id="PF16357">
    <property type="entry name" value="PepSY_TM_like_2"/>
    <property type="match status" value="1"/>
</dbReference>
<gene>
    <name evidence="2" type="ORF">GCM10011529_06560</name>
</gene>
<comment type="caution">
    <text evidence="2">The sequence shown here is derived from an EMBL/GenBank/DDBJ whole genome shotgun (WGS) entry which is preliminary data.</text>
</comment>
<dbReference type="EMBL" id="BMJM01000002">
    <property type="protein sequence ID" value="GGE02789.1"/>
    <property type="molecule type" value="Genomic_DNA"/>
</dbReference>
<feature type="transmembrane region" description="Helical" evidence="1">
    <location>
        <begin position="195"/>
        <end position="213"/>
    </location>
</feature>
<keyword evidence="1" id="KW-0472">Membrane</keyword>
<feature type="transmembrane region" description="Helical" evidence="1">
    <location>
        <begin position="26"/>
        <end position="48"/>
    </location>
</feature>
<keyword evidence="1" id="KW-0812">Transmembrane</keyword>
<reference evidence="2" key="1">
    <citation type="journal article" date="2014" name="Int. J. Syst. Evol. Microbiol.">
        <title>Complete genome sequence of Corynebacterium casei LMG S-19264T (=DSM 44701T), isolated from a smear-ripened cheese.</title>
        <authorList>
            <consortium name="US DOE Joint Genome Institute (JGI-PGF)"/>
            <person name="Walter F."/>
            <person name="Albersmeier A."/>
            <person name="Kalinowski J."/>
            <person name="Ruckert C."/>
        </authorList>
    </citation>
    <scope>NUCLEOTIDE SEQUENCE</scope>
    <source>
        <strain evidence="2">CGMCC 1.15519</strain>
    </source>
</reference>
<dbReference type="Proteomes" id="UP000635071">
    <property type="component" value="Unassembled WGS sequence"/>
</dbReference>
<dbReference type="AlphaFoldDB" id="A0A916ZL67"/>
<keyword evidence="1" id="KW-1133">Transmembrane helix</keyword>